<keyword evidence="3" id="KW-0805">Transcription regulation</keyword>
<keyword evidence="1" id="KW-0597">Phosphoprotein</keyword>
<keyword evidence="9" id="KW-1185">Reference proteome</keyword>
<dbReference type="GO" id="GO:0032993">
    <property type="term" value="C:protein-DNA complex"/>
    <property type="evidence" value="ECO:0007669"/>
    <property type="project" value="TreeGrafter"/>
</dbReference>
<dbReference type="SUPFAM" id="SSF46894">
    <property type="entry name" value="C-terminal effector domain of the bipartite response regulators"/>
    <property type="match status" value="1"/>
</dbReference>
<dbReference type="AlphaFoldDB" id="A0A261V107"/>
<accession>A0A261V107</accession>
<evidence type="ECO:0000256" key="6">
    <source>
        <dbReference type="PROSITE-ProRule" id="PRU01091"/>
    </source>
</evidence>
<feature type="domain" description="OmpR/PhoB-type" evidence="7">
    <location>
        <begin position="127"/>
        <end position="228"/>
    </location>
</feature>
<comment type="caution">
    <text evidence="8">The sequence shown here is derived from an EMBL/GenBank/DDBJ whole genome shotgun (WGS) entry which is preliminary data.</text>
</comment>
<dbReference type="GO" id="GO:0000156">
    <property type="term" value="F:phosphorelay response regulator activity"/>
    <property type="evidence" value="ECO:0007669"/>
    <property type="project" value="TreeGrafter"/>
</dbReference>
<evidence type="ECO:0000256" key="2">
    <source>
        <dbReference type="ARBA" id="ARBA00023012"/>
    </source>
</evidence>
<name>A0A261V107_9BORD</name>
<evidence type="ECO:0000256" key="3">
    <source>
        <dbReference type="ARBA" id="ARBA00023015"/>
    </source>
</evidence>
<dbReference type="SUPFAM" id="SSF52172">
    <property type="entry name" value="CheY-like"/>
    <property type="match status" value="1"/>
</dbReference>
<dbReference type="InterPro" id="IPR016032">
    <property type="entry name" value="Sig_transdc_resp-reg_C-effctor"/>
</dbReference>
<keyword evidence="5" id="KW-0804">Transcription</keyword>
<dbReference type="RefSeq" id="WP_094837038.1">
    <property type="nucleotide sequence ID" value="NZ_NEVQ01000001.1"/>
</dbReference>
<evidence type="ECO:0000256" key="5">
    <source>
        <dbReference type="ARBA" id="ARBA00023163"/>
    </source>
</evidence>
<dbReference type="EMBL" id="NEVQ01000001">
    <property type="protein sequence ID" value="OZI67826.1"/>
    <property type="molecule type" value="Genomic_DNA"/>
</dbReference>
<feature type="DNA-binding region" description="OmpR/PhoB-type" evidence="6">
    <location>
        <begin position="127"/>
        <end position="228"/>
    </location>
</feature>
<dbReference type="SMART" id="SM00862">
    <property type="entry name" value="Trans_reg_C"/>
    <property type="match status" value="1"/>
</dbReference>
<organism evidence="8 9">
    <name type="scientific">Bordetella genomosp. 4</name>
    <dbReference type="NCBI Taxonomy" id="463044"/>
    <lineage>
        <taxon>Bacteria</taxon>
        <taxon>Pseudomonadati</taxon>
        <taxon>Pseudomonadota</taxon>
        <taxon>Betaproteobacteria</taxon>
        <taxon>Burkholderiales</taxon>
        <taxon>Alcaligenaceae</taxon>
        <taxon>Bordetella</taxon>
    </lineage>
</organism>
<dbReference type="InterPro" id="IPR001867">
    <property type="entry name" value="OmpR/PhoB-type_DNA-bd"/>
</dbReference>
<dbReference type="InterPro" id="IPR036388">
    <property type="entry name" value="WH-like_DNA-bd_sf"/>
</dbReference>
<dbReference type="Proteomes" id="UP000216885">
    <property type="component" value="Unassembled WGS sequence"/>
</dbReference>
<evidence type="ECO:0000313" key="9">
    <source>
        <dbReference type="Proteomes" id="UP000216885"/>
    </source>
</evidence>
<evidence type="ECO:0000259" key="7">
    <source>
        <dbReference type="PROSITE" id="PS51755"/>
    </source>
</evidence>
<dbReference type="GO" id="GO:0005829">
    <property type="term" value="C:cytosol"/>
    <property type="evidence" value="ECO:0007669"/>
    <property type="project" value="TreeGrafter"/>
</dbReference>
<dbReference type="Gene3D" id="1.10.10.10">
    <property type="entry name" value="Winged helix-like DNA-binding domain superfamily/Winged helix DNA-binding domain"/>
    <property type="match status" value="1"/>
</dbReference>
<dbReference type="PROSITE" id="PS51755">
    <property type="entry name" value="OMPR_PHOB"/>
    <property type="match status" value="1"/>
</dbReference>
<keyword evidence="4 6" id="KW-0238">DNA-binding</keyword>
<dbReference type="PANTHER" id="PTHR48111:SF1">
    <property type="entry name" value="TWO-COMPONENT RESPONSE REGULATOR ORR33"/>
    <property type="match status" value="1"/>
</dbReference>
<sequence>MHTAIESIVIQDHQPRLPQLSAGLAAQGWVVRACQTTSALADLVEVSVPQVLILENGESDLRTAVGIARYAAPNAALIVLVDDADVDARIVALDAGADACCLMSTDVRELCALGRSLSRLRTLSPERSARETPLWRLTHSGRVLAGPRGQHLPLTFTESAFFLRLLSSPGHRLPRERLVATSVAAGPRSRHSARSVDVMVSRLRAKAERLGVGLPLLAVRQWGYIFLADAVPEGGAFEETPKASPASYVN</sequence>
<dbReference type="GO" id="GO:0006355">
    <property type="term" value="P:regulation of DNA-templated transcription"/>
    <property type="evidence" value="ECO:0007669"/>
    <property type="project" value="InterPro"/>
</dbReference>
<reference evidence="8 9" key="1">
    <citation type="submission" date="2017-05" db="EMBL/GenBank/DDBJ databases">
        <title>Complete and WGS of Bordetella genogroups.</title>
        <authorList>
            <person name="Spilker T."/>
            <person name="LiPuma J."/>
        </authorList>
    </citation>
    <scope>NUCLEOTIDE SEQUENCE [LARGE SCALE GENOMIC DNA]</scope>
    <source>
        <strain evidence="8 9">AU9919</strain>
    </source>
</reference>
<gene>
    <name evidence="8" type="ORF">CAL20_01965</name>
</gene>
<dbReference type="InterPro" id="IPR011006">
    <property type="entry name" value="CheY-like_superfamily"/>
</dbReference>
<dbReference type="PANTHER" id="PTHR48111">
    <property type="entry name" value="REGULATOR OF RPOS"/>
    <property type="match status" value="1"/>
</dbReference>
<proteinExistence type="predicted"/>
<keyword evidence="2" id="KW-0902">Two-component regulatory system</keyword>
<evidence type="ECO:0000256" key="1">
    <source>
        <dbReference type="ARBA" id="ARBA00022553"/>
    </source>
</evidence>
<protein>
    <recommendedName>
        <fullName evidence="7">OmpR/PhoB-type domain-containing protein</fullName>
    </recommendedName>
</protein>
<dbReference type="InterPro" id="IPR039420">
    <property type="entry name" value="WalR-like"/>
</dbReference>
<evidence type="ECO:0000256" key="4">
    <source>
        <dbReference type="ARBA" id="ARBA00023125"/>
    </source>
</evidence>
<dbReference type="GO" id="GO:0000976">
    <property type="term" value="F:transcription cis-regulatory region binding"/>
    <property type="evidence" value="ECO:0007669"/>
    <property type="project" value="TreeGrafter"/>
</dbReference>
<evidence type="ECO:0000313" key="8">
    <source>
        <dbReference type="EMBL" id="OZI67826.1"/>
    </source>
</evidence>